<dbReference type="EnsemblMetazoa" id="CapteT144081">
    <property type="protein sequence ID" value="CapteP144081"/>
    <property type="gene ID" value="CapteG144081"/>
</dbReference>
<dbReference type="PANTHER" id="PTHR22901:SF0">
    <property type="entry name" value="SIALATE O-ACETYLESTERASE"/>
    <property type="match status" value="1"/>
</dbReference>
<organism evidence="3">
    <name type="scientific">Capitella teleta</name>
    <name type="common">Polychaete worm</name>
    <dbReference type="NCBI Taxonomy" id="283909"/>
    <lineage>
        <taxon>Eukaryota</taxon>
        <taxon>Metazoa</taxon>
        <taxon>Spiralia</taxon>
        <taxon>Lophotrochozoa</taxon>
        <taxon>Annelida</taxon>
        <taxon>Polychaeta</taxon>
        <taxon>Sedentaria</taxon>
        <taxon>Scolecida</taxon>
        <taxon>Capitellidae</taxon>
        <taxon>Capitella</taxon>
    </lineage>
</organism>
<dbReference type="AlphaFoldDB" id="R7VJ59"/>
<evidence type="ECO:0000259" key="2">
    <source>
        <dbReference type="Pfam" id="PF03629"/>
    </source>
</evidence>
<dbReference type="Gene3D" id="3.40.50.1110">
    <property type="entry name" value="SGNH hydrolase"/>
    <property type="match status" value="1"/>
</dbReference>
<dbReference type="HOGENOM" id="CLU_015150_1_0_1"/>
<dbReference type="Pfam" id="PF03629">
    <property type="entry name" value="SASA"/>
    <property type="match status" value="1"/>
</dbReference>
<dbReference type="PANTHER" id="PTHR22901">
    <property type="entry name" value="SIALATE O-ACETYLESTERASE"/>
    <property type="match status" value="1"/>
</dbReference>
<dbReference type="Proteomes" id="UP000014760">
    <property type="component" value="Unassembled WGS sequence"/>
</dbReference>
<keyword evidence="1" id="KW-0378">Hydrolase</keyword>
<keyword evidence="5" id="KW-1185">Reference proteome</keyword>
<feature type="non-terminal residue" evidence="3">
    <location>
        <position position="1"/>
    </location>
</feature>
<accession>R7VJ59</accession>
<name>R7VJ59_CAPTE</name>
<dbReference type="InterPro" id="IPR005181">
    <property type="entry name" value="SASA"/>
</dbReference>
<reference evidence="3 5" key="2">
    <citation type="journal article" date="2013" name="Nature">
        <title>Insights into bilaterian evolution from three spiralian genomes.</title>
        <authorList>
            <person name="Simakov O."/>
            <person name="Marletaz F."/>
            <person name="Cho S.J."/>
            <person name="Edsinger-Gonzales E."/>
            <person name="Havlak P."/>
            <person name="Hellsten U."/>
            <person name="Kuo D.H."/>
            <person name="Larsson T."/>
            <person name="Lv J."/>
            <person name="Arendt D."/>
            <person name="Savage R."/>
            <person name="Osoegawa K."/>
            <person name="de Jong P."/>
            <person name="Grimwood J."/>
            <person name="Chapman J.A."/>
            <person name="Shapiro H."/>
            <person name="Aerts A."/>
            <person name="Otillar R.P."/>
            <person name="Terry A.Y."/>
            <person name="Boore J.L."/>
            <person name="Grigoriev I.V."/>
            <person name="Lindberg D.R."/>
            <person name="Seaver E.C."/>
            <person name="Weisblat D.A."/>
            <person name="Putnam N.H."/>
            <person name="Rokhsar D.S."/>
        </authorList>
    </citation>
    <scope>NUCLEOTIDE SEQUENCE</scope>
    <source>
        <strain evidence="3 5">I ESC-2004</strain>
    </source>
</reference>
<dbReference type="OMA" id="MDGIAWY"/>
<evidence type="ECO:0000256" key="1">
    <source>
        <dbReference type="ARBA" id="ARBA00022801"/>
    </source>
</evidence>
<dbReference type="SUPFAM" id="SSF52266">
    <property type="entry name" value="SGNH hydrolase"/>
    <property type="match status" value="1"/>
</dbReference>
<protein>
    <recommendedName>
        <fullName evidence="2">Sialate O-acetylesterase domain-containing protein</fullName>
    </recommendedName>
</protein>
<dbReference type="InterPro" id="IPR039329">
    <property type="entry name" value="SIAE"/>
</dbReference>
<evidence type="ECO:0000313" key="5">
    <source>
        <dbReference type="Proteomes" id="UP000014760"/>
    </source>
</evidence>
<dbReference type="EMBL" id="KB291815">
    <property type="protein sequence ID" value="ELU18602.1"/>
    <property type="molecule type" value="Genomic_DNA"/>
</dbReference>
<evidence type="ECO:0000313" key="3">
    <source>
        <dbReference type="EMBL" id="ELU18602.1"/>
    </source>
</evidence>
<dbReference type="OrthoDB" id="42638at2759"/>
<feature type="domain" description="Sialate O-acetylesterase" evidence="2">
    <location>
        <begin position="99"/>
        <end position="370"/>
    </location>
</feature>
<gene>
    <name evidence="3" type="ORF">CAPTEDRAFT_144081</name>
</gene>
<dbReference type="GO" id="GO:0001681">
    <property type="term" value="F:sialate O-acetylesterase activity"/>
    <property type="evidence" value="ECO:0007669"/>
    <property type="project" value="InterPro"/>
</dbReference>
<evidence type="ECO:0000313" key="4">
    <source>
        <dbReference type="EnsemblMetazoa" id="CapteP144081"/>
    </source>
</evidence>
<dbReference type="EMBL" id="AMQN01016194">
    <property type="status" value="NOT_ANNOTATED_CDS"/>
    <property type="molecule type" value="Genomic_DNA"/>
</dbReference>
<proteinExistence type="predicted"/>
<reference evidence="5" key="1">
    <citation type="submission" date="2012-12" db="EMBL/GenBank/DDBJ databases">
        <authorList>
            <person name="Hellsten U."/>
            <person name="Grimwood J."/>
            <person name="Chapman J.A."/>
            <person name="Shapiro H."/>
            <person name="Aerts A."/>
            <person name="Otillar R.P."/>
            <person name="Terry A.Y."/>
            <person name="Boore J.L."/>
            <person name="Simakov O."/>
            <person name="Marletaz F."/>
            <person name="Cho S.-J."/>
            <person name="Edsinger-Gonzales E."/>
            <person name="Havlak P."/>
            <person name="Kuo D.-H."/>
            <person name="Larsson T."/>
            <person name="Lv J."/>
            <person name="Arendt D."/>
            <person name="Savage R."/>
            <person name="Osoegawa K."/>
            <person name="de Jong P."/>
            <person name="Lindberg D.R."/>
            <person name="Seaver E.C."/>
            <person name="Weisblat D.A."/>
            <person name="Putnam N.H."/>
            <person name="Grigoriev I.V."/>
            <person name="Rokhsar D.S."/>
        </authorList>
    </citation>
    <scope>NUCLEOTIDE SEQUENCE</scope>
    <source>
        <strain evidence="5">I ESC-2004</strain>
    </source>
</reference>
<dbReference type="GO" id="GO:0005975">
    <property type="term" value="P:carbohydrate metabolic process"/>
    <property type="evidence" value="ECO:0007669"/>
    <property type="project" value="TreeGrafter"/>
</dbReference>
<sequence length="513" mass="56828">SGDEFAFASYYSNGMVLQRSPQRALIWGYAPLDAVDQAVKLTVQSDNSTVTSGCSSGGFGKGVWKVQLKQMPGSQTPHVITASLAKHPSVKISDVLFGDVWICSGQSNMVFKVSQMYNSTEEYAMAPNFPNIRLLLVSDVQSKEPLYDISAYGFMWSKPDKETLAAFSAVCWLFARHVYVTMNVPMGMVTTAWGGTPVEAWSSPEALAKCGLRSNSLEHVSGAELFDDSFPDDNIDIAPPPQAHSVLYNAMIHPFLNMSIYGVLWYQGEQNSHTATCNLYNCTFPAMIDDWRMKWNDAAMTNPLFPFGFVQLGPDQNTSHPEGFPDIRWHQTADIGFVPNPRMKNVFMASALDLTDLKSPYAPVHYRDKGTVGQRLSLAGLSVAYSQPDILYLGPLPTGAEIDPSKYLVRVIYNGAQLPITMRSDIGFEISGRDYNRSLIVAHDETSVTLDVGVCAGKYLMGFRYIWRETPCIYKQCPVYSVTNELPAPPFVYQGVMADFRDISTSSVSFTTF</sequence>
<reference evidence="4" key="3">
    <citation type="submission" date="2015-06" db="UniProtKB">
        <authorList>
            <consortium name="EnsemblMetazoa"/>
        </authorList>
    </citation>
    <scope>IDENTIFICATION</scope>
</reference>
<dbReference type="InterPro" id="IPR036514">
    <property type="entry name" value="SGNH_hydro_sf"/>
</dbReference>